<dbReference type="EMBL" id="CP029353">
    <property type="protein sequence ID" value="AWK87602.1"/>
    <property type="molecule type" value="Genomic_DNA"/>
</dbReference>
<proteinExistence type="predicted"/>
<gene>
    <name evidence="3" type="ORF">DEW08_16500</name>
</gene>
<protein>
    <submittedName>
        <fullName evidence="3">Uncharacterized protein</fullName>
    </submittedName>
</protein>
<dbReference type="PROSITE" id="PS51257">
    <property type="entry name" value="PROKAR_LIPOPROTEIN"/>
    <property type="match status" value="1"/>
</dbReference>
<dbReference type="KEGG" id="azz:DEW08_16500"/>
<dbReference type="Proteomes" id="UP000245629">
    <property type="component" value="Chromosome 2"/>
</dbReference>
<keyword evidence="4" id="KW-1185">Reference proteome</keyword>
<accession>A0A2S2CSX8</accession>
<evidence type="ECO:0000313" key="3">
    <source>
        <dbReference type="EMBL" id="AWK87602.1"/>
    </source>
</evidence>
<feature type="chain" id="PRO_5015521347" evidence="2">
    <location>
        <begin position="18"/>
        <end position="157"/>
    </location>
</feature>
<name>A0A2S2CSX8_9PROT</name>
<feature type="region of interest" description="Disordered" evidence="1">
    <location>
        <begin position="117"/>
        <end position="157"/>
    </location>
</feature>
<reference evidence="4" key="1">
    <citation type="submission" date="2018-05" db="EMBL/GenBank/DDBJ databases">
        <title>Azospirillum thermophila sp. nov., a novel isolated from hot spring.</title>
        <authorList>
            <person name="Zhao Z."/>
        </authorList>
    </citation>
    <scope>NUCLEOTIDE SEQUENCE [LARGE SCALE GENOMIC DNA]</scope>
    <source>
        <strain evidence="4">CFH 70021</strain>
    </source>
</reference>
<evidence type="ECO:0000313" key="4">
    <source>
        <dbReference type="Proteomes" id="UP000245629"/>
    </source>
</evidence>
<dbReference type="OrthoDB" id="7304992at2"/>
<evidence type="ECO:0000256" key="1">
    <source>
        <dbReference type="SAM" id="MobiDB-lite"/>
    </source>
</evidence>
<sequence length="157" mass="16162">MRRLVATLALSSGLACAAAGGALGQTVADYEAALSAAQIASPASAADVSRCLPLVNYVFTSIPDEGRVAVTLPLIALDGSAVPGKEEKREVCAAVRKQAVISFDSGNGEEIVTPAKALDPRDARGPYYRDPSLSGPSGDVLAPRMNRNRTQVPGAVQ</sequence>
<dbReference type="AlphaFoldDB" id="A0A2S2CSX8"/>
<dbReference type="RefSeq" id="WP_109328929.1">
    <property type="nucleotide sequence ID" value="NZ_CP029353.1"/>
</dbReference>
<organism evidence="3 4">
    <name type="scientific">Azospirillum thermophilum</name>
    <dbReference type="NCBI Taxonomy" id="2202148"/>
    <lineage>
        <taxon>Bacteria</taxon>
        <taxon>Pseudomonadati</taxon>
        <taxon>Pseudomonadota</taxon>
        <taxon>Alphaproteobacteria</taxon>
        <taxon>Rhodospirillales</taxon>
        <taxon>Azospirillaceae</taxon>
        <taxon>Azospirillum</taxon>
    </lineage>
</organism>
<evidence type="ECO:0000256" key="2">
    <source>
        <dbReference type="SAM" id="SignalP"/>
    </source>
</evidence>
<feature type="signal peptide" evidence="2">
    <location>
        <begin position="1"/>
        <end position="17"/>
    </location>
</feature>
<keyword evidence="2" id="KW-0732">Signal</keyword>